<sequence length="70" mass="8063">MQLEYKETGHCAGFFVGEYRPTHYPTFISFSLPLPPHTRQFKPHRHGLQVRMLAIPADASKGMSMFDQLN</sequence>
<evidence type="ECO:0000313" key="1">
    <source>
        <dbReference type="EMBL" id="MBC3949326.1"/>
    </source>
</evidence>
<dbReference type="RefSeq" id="WP_187520826.1">
    <property type="nucleotide sequence ID" value="NZ_JACONW010000017.1"/>
</dbReference>
<accession>A0ABR7AWM9</accession>
<protein>
    <submittedName>
        <fullName evidence="1">Uncharacterized protein</fullName>
    </submittedName>
</protein>
<dbReference type="Proteomes" id="UP000651852">
    <property type="component" value="Unassembled WGS sequence"/>
</dbReference>
<comment type="caution">
    <text evidence="1">The sequence shown here is derived from an EMBL/GenBank/DDBJ whole genome shotgun (WGS) entry which is preliminary data.</text>
</comment>
<reference evidence="1 2" key="1">
    <citation type="submission" date="2020-08" db="EMBL/GenBank/DDBJ databases">
        <title>Putative novel bacterial strains isolated from necrotic wheat leaf tissues caused by Xanthomonas translucens.</title>
        <authorList>
            <person name="Tambong J.T."/>
        </authorList>
    </citation>
    <scope>NUCLEOTIDE SEQUENCE [LARGE SCALE GENOMIC DNA]</scope>
    <source>
        <strain evidence="1 2">DOAB 1069</strain>
    </source>
</reference>
<name>A0ABR7AWM9_9PSED</name>
<keyword evidence="2" id="KW-1185">Reference proteome</keyword>
<organism evidence="1 2">
    <name type="scientific">Pseudomonas folii</name>
    <dbReference type="NCBI Taxonomy" id="2762593"/>
    <lineage>
        <taxon>Bacteria</taxon>
        <taxon>Pseudomonadati</taxon>
        <taxon>Pseudomonadota</taxon>
        <taxon>Gammaproteobacteria</taxon>
        <taxon>Pseudomonadales</taxon>
        <taxon>Pseudomonadaceae</taxon>
        <taxon>Pseudomonas</taxon>
    </lineage>
</organism>
<proteinExistence type="predicted"/>
<evidence type="ECO:0000313" key="2">
    <source>
        <dbReference type="Proteomes" id="UP000651852"/>
    </source>
</evidence>
<gene>
    <name evidence="1" type="ORF">H8S59_06070</name>
</gene>
<dbReference type="EMBL" id="JACONW010000017">
    <property type="protein sequence ID" value="MBC3949326.1"/>
    <property type="molecule type" value="Genomic_DNA"/>
</dbReference>